<dbReference type="GO" id="GO:0051787">
    <property type="term" value="F:misfolded protein binding"/>
    <property type="evidence" value="ECO:0007669"/>
    <property type="project" value="TreeGrafter"/>
</dbReference>
<dbReference type="GO" id="GO:0051087">
    <property type="term" value="F:protein-folding chaperone binding"/>
    <property type="evidence" value="ECO:0007669"/>
    <property type="project" value="TreeGrafter"/>
</dbReference>
<dbReference type="Proteomes" id="UP000772434">
    <property type="component" value="Unassembled WGS sequence"/>
</dbReference>
<feature type="transmembrane region" description="Helical" evidence="3">
    <location>
        <begin position="187"/>
        <end position="205"/>
    </location>
</feature>
<evidence type="ECO:0000256" key="2">
    <source>
        <dbReference type="SAM" id="MobiDB-lite"/>
    </source>
</evidence>
<feature type="domain" description="J" evidence="4">
    <location>
        <begin position="76"/>
        <end position="139"/>
    </location>
</feature>
<dbReference type="InterPro" id="IPR051948">
    <property type="entry name" value="Hsp70_co-chaperone_J-domain"/>
</dbReference>
<dbReference type="CDD" id="cd06257">
    <property type="entry name" value="DnaJ"/>
    <property type="match status" value="1"/>
</dbReference>
<dbReference type="PRINTS" id="PR00625">
    <property type="entry name" value="JDOMAIN"/>
</dbReference>
<protein>
    <recommendedName>
        <fullName evidence="4">J domain-containing protein</fullName>
    </recommendedName>
</protein>
<dbReference type="GO" id="GO:0005783">
    <property type="term" value="C:endoplasmic reticulum"/>
    <property type="evidence" value="ECO:0007669"/>
    <property type="project" value="TreeGrafter"/>
</dbReference>
<keyword evidence="3" id="KW-0472">Membrane</keyword>
<organism evidence="5 6">
    <name type="scientific">Rhodocollybia butyracea</name>
    <dbReference type="NCBI Taxonomy" id="206335"/>
    <lineage>
        <taxon>Eukaryota</taxon>
        <taxon>Fungi</taxon>
        <taxon>Dikarya</taxon>
        <taxon>Basidiomycota</taxon>
        <taxon>Agaricomycotina</taxon>
        <taxon>Agaricomycetes</taxon>
        <taxon>Agaricomycetidae</taxon>
        <taxon>Agaricales</taxon>
        <taxon>Marasmiineae</taxon>
        <taxon>Omphalotaceae</taxon>
        <taxon>Rhodocollybia</taxon>
    </lineage>
</organism>
<keyword evidence="3" id="KW-0812">Transmembrane</keyword>
<dbReference type="InterPro" id="IPR001623">
    <property type="entry name" value="DnaJ_domain"/>
</dbReference>
<feature type="compositionally biased region" description="Polar residues" evidence="2">
    <location>
        <begin position="377"/>
        <end position="388"/>
    </location>
</feature>
<evidence type="ECO:0000313" key="5">
    <source>
        <dbReference type="EMBL" id="KAF9073532.1"/>
    </source>
</evidence>
<sequence>MISSLLQIAGWRILPKAVTEYSLKIILQLYSQYTHRPPPARGSPAYVQLYRYTYATIILAYLIYTLIQGSSNLALNFYEILGVSPSVDENGLKSAFKQFAKRFHPDRAGPQYQDLFMETRDVFEALKNPTVRFAYDRFGPDVLEWSHLSTPREYLHHGLLQSSGYQLVTAVVLFLFSAIGRPSPAKFWRYILFIVFFALELAYILHPSPSPDSIFSSSFWDPANTGARPTLLHIMFPHRTAFQHIMFLHQVFIILSVALTQIAPQLFPDDQQRNDPKILEQISKLAVQSDAEASLLLHTDLQSLHPTVPRISTSRMRPMLQPSSDVIDQLTTELKNMIIETTVRQQKPGPLQSACEHAIVRSRTRSEASARLLIPANNGNRHLPSPSSAYEGEGKLPSPRPSPPPPLIRKNSSYVRARSVSWS</sequence>
<feature type="transmembrane region" description="Helical" evidence="3">
    <location>
        <begin position="163"/>
        <end position="180"/>
    </location>
</feature>
<keyword evidence="3" id="KW-1133">Transmembrane helix</keyword>
<comment type="caution">
    <text evidence="5">The sequence shown here is derived from an EMBL/GenBank/DDBJ whole genome shotgun (WGS) entry which is preliminary data.</text>
</comment>
<feature type="compositionally biased region" description="Pro residues" evidence="2">
    <location>
        <begin position="398"/>
        <end position="407"/>
    </location>
</feature>
<proteinExistence type="predicted"/>
<gene>
    <name evidence="5" type="ORF">BDP27DRAFT_1318437</name>
</gene>
<feature type="transmembrane region" description="Helical" evidence="3">
    <location>
        <begin position="49"/>
        <end position="67"/>
    </location>
</feature>
<evidence type="ECO:0000256" key="3">
    <source>
        <dbReference type="SAM" id="Phobius"/>
    </source>
</evidence>
<accession>A0A9P5UBX4</accession>
<dbReference type="SMART" id="SM00271">
    <property type="entry name" value="DnaJ"/>
    <property type="match status" value="1"/>
</dbReference>
<dbReference type="OrthoDB" id="10250354at2759"/>
<feature type="region of interest" description="Disordered" evidence="2">
    <location>
        <begin position="374"/>
        <end position="423"/>
    </location>
</feature>
<dbReference type="InterPro" id="IPR036869">
    <property type="entry name" value="J_dom_sf"/>
</dbReference>
<evidence type="ECO:0000313" key="6">
    <source>
        <dbReference type="Proteomes" id="UP000772434"/>
    </source>
</evidence>
<evidence type="ECO:0000256" key="1">
    <source>
        <dbReference type="ARBA" id="ARBA00023186"/>
    </source>
</evidence>
<evidence type="ECO:0000259" key="4">
    <source>
        <dbReference type="PROSITE" id="PS50076"/>
    </source>
</evidence>
<feature type="transmembrane region" description="Helical" evidence="3">
    <location>
        <begin position="241"/>
        <end position="263"/>
    </location>
</feature>
<dbReference type="Gene3D" id="1.10.287.110">
    <property type="entry name" value="DnaJ domain"/>
    <property type="match status" value="1"/>
</dbReference>
<dbReference type="PANTHER" id="PTHR44360">
    <property type="entry name" value="DNAJ HOMOLOG SUBFAMILY B MEMBER 9"/>
    <property type="match status" value="1"/>
</dbReference>
<reference evidence="5" key="1">
    <citation type="submission" date="2020-11" db="EMBL/GenBank/DDBJ databases">
        <authorList>
            <consortium name="DOE Joint Genome Institute"/>
            <person name="Ahrendt S."/>
            <person name="Riley R."/>
            <person name="Andreopoulos W."/>
            <person name="Labutti K."/>
            <person name="Pangilinan J."/>
            <person name="Ruiz-Duenas F.J."/>
            <person name="Barrasa J.M."/>
            <person name="Sanchez-Garcia M."/>
            <person name="Camarero S."/>
            <person name="Miyauchi S."/>
            <person name="Serrano A."/>
            <person name="Linde D."/>
            <person name="Babiker R."/>
            <person name="Drula E."/>
            <person name="Ayuso-Fernandez I."/>
            <person name="Pacheco R."/>
            <person name="Padilla G."/>
            <person name="Ferreira P."/>
            <person name="Barriuso J."/>
            <person name="Kellner H."/>
            <person name="Castanera R."/>
            <person name="Alfaro M."/>
            <person name="Ramirez L."/>
            <person name="Pisabarro A.G."/>
            <person name="Kuo A."/>
            <person name="Tritt A."/>
            <person name="Lipzen A."/>
            <person name="He G."/>
            <person name="Yan M."/>
            <person name="Ng V."/>
            <person name="Cullen D."/>
            <person name="Martin F."/>
            <person name="Rosso M.-N."/>
            <person name="Henrissat B."/>
            <person name="Hibbett D."/>
            <person name="Martinez A.T."/>
            <person name="Grigoriev I.V."/>
        </authorList>
    </citation>
    <scope>NUCLEOTIDE SEQUENCE</scope>
    <source>
        <strain evidence="5">AH 40177</strain>
    </source>
</reference>
<dbReference type="PANTHER" id="PTHR44360:SF1">
    <property type="entry name" value="DNAJ HOMOLOG SUBFAMILY B MEMBER 9"/>
    <property type="match status" value="1"/>
</dbReference>
<dbReference type="EMBL" id="JADNRY010000017">
    <property type="protein sequence ID" value="KAF9073532.1"/>
    <property type="molecule type" value="Genomic_DNA"/>
</dbReference>
<dbReference type="Pfam" id="PF00226">
    <property type="entry name" value="DnaJ"/>
    <property type="match status" value="1"/>
</dbReference>
<feature type="compositionally biased region" description="Polar residues" evidence="2">
    <location>
        <begin position="410"/>
        <end position="423"/>
    </location>
</feature>
<dbReference type="PROSITE" id="PS50076">
    <property type="entry name" value="DNAJ_2"/>
    <property type="match status" value="1"/>
</dbReference>
<dbReference type="SUPFAM" id="SSF46565">
    <property type="entry name" value="Chaperone J-domain"/>
    <property type="match status" value="1"/>
</dbReference>
<name>A0A9P5UBX4_9AGAR</name>
<dbReference type="AlphaFoldDB" id="A0A9P5UBX4"/>
<dbReference type="GO" id="GO:0036503">
    <property type="term" value="P:ERAD pathway"/>
    <property type="evidence" value="ECO:0007669"/>
    <property type="project" value="TreeGrafter"/>
</dbReference>
<keyword evidence="1" id="KW-0143">Chaperone</keyword>
<keyword evidence="6" id="KW-1185">Reference proteome</keyword>